<comment type="caution">
    <text evidence="1">The sequence shown here is derived from an EMBL/GenBank/DDBJ whole genome shotgun (WGS) entry which is preliminary data.</text>
</comment>
<dbReference type="AlphaFoldDB" id="A0A4Z1E294"/>
<keyword evidence="1" id="KW-0812">Transmembrane</keyword>
<dbReference type="EMBL" id="RHPJ01000001">
    <property type="protein sequence ID" value="TGO06115.1"/>
    <property type="molecule type" value="Genomic_DNA"/>
</dbReference>
<name>A0A4Z1E294_9MICO</name>
<dbReference type="RefSeq" id="WP_233251391.1">
    <property type="nucleotide sequence ID" value="NZ_RHPJ01000001.1"/>
</dbReference>
<sequence>MTSIRSAERNAFALESRGLGSAPRTVWRPVALGWRDAGLVGAVALAVGGLVLV</sequence>
<proteinExistence type="predicted"/>
<accession>A0A4Z1E294</accession>
<keyword evidence="1" id="KW-0472">Membrane</keyword>
<evidence type="ECO:0000313" key="1">
    <source>
        <dbReference type="EMBL" id="TGO06115.1"/>
    </source>
</evidence>
<dbReference type="Proteomes" id="UP000297318">
    <property type="component" value="Unassembled WGS sequence"/>
</dbReference>
<reference evidence="1 2" key="1">
    <citation type="submission" date="2018-11" db="EMBL/GenBank/DDBJ databases">
        <title>Complete genome sequencing of the Actinobacteria Serinibacter sp. K3-2.</title>
        <authorList>
            <person name="Rakitin A.L."/>
            <person name="Beletsky A.V."/>
            <person name="Mardanov A.V."/>
            <person name="Ravin N.V."/>
            <person name="Gromova A.S."/>
            <person name="Filippova S.N."/>
            <person name="Gal'Chenko V.F."/>
        </authorList>
    </citation>
    <scope>NUCLEOTIDE SEQUENCE [LARGE SCALE GENOMIC DNA]</scope>
    <source>
        <strain evidence="1 2">K3-2</strain>
    </source>
</reference>
<keyword evidence="2" id="KW-1185">Reference proteome</keyword>
<gene>
    <name evidence="1" type="ORF">SERN_0307</name>
</gene>
<protein>
    <submittedName>
        <fullName evidence="1">Transmembrane component YkoC</fullName>
    </submittedName>
</protein>
<evidence type="ECO:0000313" key="2">
    <source>
        <dbReference type="Proteomes" id="UP000297318"/>
    </source>
</evidence>
<organism evidence="1 2">
    <name type="scientific">Serinibacter arcticus</name>
    <dbReference type="NCBI Taxonomy" id="1655435"/>
    <lineage>
        <taxon>Bacteria</taxon>
        <taxon>Bacillati</taxon>
        <taxon>Actinomycetota</taxon>
        <taxon>Actinomycetes</taxon>
        <taxon>Micrococcales</taxon>
        <taxon>Beutenbergiaceae</taxon>
        <taxon>Serinibacter</taxon>
    </lineage>
</organism>